<comment type="similarity">
    <text evidence="1">Belongs to the AB hydrolase superfamily. Lipase family.</text>
</comment>
<evidence type="ECO:0000256" key="2">
    <source>
        <dbReference type="ARBA" id="ARBA00022729"/>
    </source>
</evidence>
<evidence type="ECO:0000313" key="10">
    <source>
        <dbReference type="Proteomes" id="UP001431209"/>
    </source>
</evidence>
<keyword evidence="2 7" id="KW-0732">Signal</keyword>
<dbReference type="EMBL" id="JAOPGA020000744">
    <property type="protein sequence ID" value="KAL0481276.1"/>
    <property type="molecule type" value="Genomic_DNA"/>
</dbReference>
<evidence type="ECO:0000256" key="3">
    <source>
        <dbReference type="ARBA" id="ARBA00022801"/>
    </source>
</evidence>
<feature type="domain" description="Partial AB-hydrolase lipase" evidence="8">
    <location>
        <begin position="35"/>
        <end position="93"/>
    </location>
</feature>
<keyword evidence="6" id="KW-0325">Glycoprotein</keyword>
<dbReference type="PANTHER" id="PTHR11005">
    <property type="entry name" value="LYSOSOMAL ACID LIPASE-RELATED"/>
    <property type="match status" value="1"/>
</dbReference>
<protein>
    <submittedName>
        <fullName evidence="9">Lysosomal acid lipase</fullName>
    </submittedName>
</protein>
<evidence type="ECO:0000256" key="5">
    <source>
        <dbReference type="ARBA" id="ARBA00023098"/>
    </source>
</evidence>
<evidence type="ECO:0000313" key="9">
    <source>
        <dbReference type="EMBL" id="KAL0481276.1"/>
    </source>
</evidence>
<evidence type="ECO:0000256" key="4">
    <source>
        <dbReference type="ARBA" id="ARBA00022963"/>
    </source>
</evidence>
<name>A0AAW2YWI5_9EUKA</name>
<keyword evidence="4" id="KW-0442">Lipid degradation</keyword>
<keyword evidence="3" id="KW-0378">Hydrolase</keyword>
<comment type="caution">
    <text evidence="9">The sequence shown here is derived from an EMBL/GenBank/DDBJ whole genome shotgun (WGS) entry which is preliminary data.</text>
</comment>
<sequence length="288" mass="32202">MVHRVIAEVIILLVCLNVCVSAEDNKIHVPRTTLQLIKEQGFPSETHKLTTSDGYILTIFRIPHGRTNKNDGKRRAVMLQHGLLDCSNTWVNNMYNESLAFILADQGYDVWLGNVRGNRYSDEHVSLSKFGNGYWQFTYDEMALIDLPTMIEYILKASDNERLHAYIGHSQGCVMGFACFSTGNCSTTKTFNVGDKVDTYVAMAPAAFVGNVAVPFFKVLASSKLPVILEKLGVKSFLPSTALLRWLLPNACTGPIPELQSRICWSLICIIMGCDTMVDNVNFERMGY</sequence>
<feature type="chain" id="PRO_5043553950" evidence="7">
    <location>
        <begin position="23"/>
        <end position="288"/>
    </location>
</feature>
<keyword evidence="5" id="KW-0443">Lipid metabolism</keyword>
<proteinExistence type="inferred from homology"/>
<dbReference type="GO" id="GO:0016042">
    <property type="term" value="P:lipid catabolic process"/>
    <property type="evidence" value="ECO:0007669"/>
    <property type="project" value="UniProtKB-KW"/>
</dbReference>
<reference evidence="9 10" key="1">
    <citation type="submission" date="2024-03" db="EMBL/GenBank/DDBJ databases">
        <title>The Acrasis kona genome and developmental transcriptomes reveal deep origins of eukaryotic multicellular pathways.</title>
        <authorList>
            <person name="Sheikh S."/>
            <person name="Fu C.-J."/>
            <person name="Brown M.W."/>
            <person name="Baldauf S.L."/>
        </authorList>
    </citation>
    <scope>NUCLEOTIDE SEQUENCE [LARGE SCALE GENOMIC DNA]</scope>
    <source>
        <strain evidence="9 10">ATCC MYA-3509</strain>
    </source>
</reference>
<evidence type="ECO:0000256" key="1">
    <source>
        <dbReference type="ARBA" id="ARBA00010701"/>
    </source>
</evidence>
<dbReference type="Gene3D" id="3.40.50.1820">
    <property type="entry name" value="alpha/beta hydrolase"/>
    <property type="match status" value="1"/>
</dbReference>
<evidence type="ECO:0000259" key="8">
    <source>
        <dbReference type="Pfam" id="PF04083"/>
    </source>
</evidence>
<dbReference type="FunFam" id="3.40.50.1820:FF:000057">
    <property type="entry name" value="Lipase"/>
    <property type="match status" value="1"/>
</dbReference>
<evidence type="ECO:0000256" key="7">
    <source>
        <dbReference type="SAM" id="SignalP"/>
    </source>
</evidence>
<dbReference type="Proteomes" id="UP001431209">
    <property type="component" value="Unassembled WGS sequence"/>
</dbReference>
<dbReference type="GO" id="GO:0016787">
    <property type="term" value="F:hydrolase activity"/>
    <property type="evidence" value="ECO:0007669"/>
    <property type="project" value="UniProtKB-KW"/>
</dbReference>
<dbReference type="InterPro" id="IPR006693">
    <property type="entry name" value="AB_hydrolase_lipase"/>
</dbReference>
<dbReference type="InterPro" id="IPR029058">
    <property type="entry name" value="AB_hydrolase_fold"/>
</dbReference>
<feature type="signal peptide" evidence="7">
    <location>
        <begin position="1"/>
        <end position="22"/>
    </location>
</feature>
<evidence type="ECO:0000256" key="6">
    <source>
        <dbReference type="ARBA" id="ARBA00023180"/>
    </source>
</evidence>
<accession>A0AAW2YWI5</accession>
<organism evidence="9 10">
    <name type="scientific">Acrasis kona</name>
    <dbReference type="NCBI Taxonomy" id="1008807"/>
    <lineage>
        <taxon>Eukaryota</taxon>
        <taxon>Discoba</taxon>
        <taxon>Heterolobosea</taxon>
        <taxon>Tetramitia</taxon>
        <taxon>Eutetramitia</taxon>
        <taxon>Acrasidae</taxon>
        <taxon>Acrasis</taxon>
    </lineage>
</organism>
<dbReference type="AlphaFoldDB" id="A0AAW2YWI5"/>
<gene>
    <name evidence="9" type="ORF">AKO1_012783</name>
</gene>
<keyword evidence="10" id="KW-1185">Reference proteome</keyword>
<dbReference type="Pfam" id="PF04083">
    <property type="entry name" value="Abhydro_lipase"/>
    <property type="match status" value="1"/>
</dbReference>
<dbReference type="SUPFAM" id="SSF53474">
    <property type="entry name" value="alpha/beta-Hydrolases"/>
    <property type="match status" value="1"/>
</dbReference>